<accession>A0A915NE71</accession>
<evidence type="ECO:0000256" key="1">
    <source>
        <dbReference type="SAM" id="MobiDB-lite"/>
    </source>
</evidence>
<keyword evidence="2" id="KW-1185">Reference proteome</keyword>
<feature type="region of interest" description="Disordered" evidence="1">
    <location>
        <begin position="81"/>
        <end position="103"/>
    </location>
</feature>
<evidence type="ECO:0000313" key="2">
    <source>
        <dbReference type="Proteomes" id="UP000887560"/>
    </source>
</evidence>
<sequence length="143" mass="16550">MRIIKELVFNGKFTKHEENKKKQEVELAPLPESFAYPGYDHGKSYFYQSDNPAGYLFGSYKFSEETDVSQQPNFSHLQYGQHAKQSSYAENPPFYDTRYGNPHTQQQNLDYDLEAALAASMEGRNQGGINIRARFYSIWNNDT</sequence>
<organism evidence="2 3">
    <name type="scientific">Meloidogyne floridensis</name>
    <dbReference type="NCBI Taxonomy" id="298350"/>
    <lineage>
        <taxon>Eukaryota</taxon>
        <taxon>Metazoa</taxon>
        <taxon>Ecdysozoa</taxon>
        <taxon>Nematoda</taxon>
        <taxon>Chromadorea</taxon>
        <taxon>Rhabditida</taxon>
        <taxon>Tylenchina</taxon>
        <taxon>Tylenchomorpha</taxon>
        <taxon>Tylenchoidea</taxon>
        <taxon>Meloidogynidae</taxon>
        <taxon>Meloidogyninae</taxon>
        <taxon>Meloidogyne</taxon>
    </lineage>
</organism>
<dbReference type="WBParaSite" id="scf7180000417616.g1507">
    <property type="protein sequence ID" value="scf7180000417616.g1507"/>
    <property type="gene ID" value="scf7180000417616.g1507"/>
</dbReference>
<protein>
    <submittedName>
        <fullName evidence="3">Uncharacterized protein</fullName>
    </submittedName>
</protein>
<name>A0A915NE71_9BILA</name>
<dbReference type="AlphaFoldDB" id="A0A915NE71"/>
<evidence type="ECO:0000313" key="3">
    <source>
        <dbReference type="WBParaSite" id="scf7180000417616.g1507"/>
    </source>
</evidence>
<dbReference type="Proteomes" id="UP000887560">
    <property type="component" value="Unplaced"/>
</dbReference>
<proteinExistence type="predicted"/>
<reference evidence="3" key="1">
    <citation type="submission" date="2022-11" db="UniProtKB">
        <authorList>
            <consortium name="WormBaseParasite"/>
        </authorList>
    </citation>
    <scope>IDENTIFICATION</scope>
</reference>